<evidence type="ECO:0000259" key="7">
    <source>
        <dbReference type="Pfam" id="PF00636"/>
    </source>
</evidence>
<feature type="domain" description="RNase III" evidence="7">
    <location>
        <begin position="26"/>
        <end position="123"/>
    </location>
</feature>
<keyword evidence="3 6" id="KW-0540">Nuclease</keyword>
<reference evidence="8" key="1">
    <citation type="submission" date="2020-07" db="EMBL/GenBank/DDBJ databases">
        <title>Vallitalea pronyensis genome.</title>
        <authorList>
            <person name="Postec A."/>
        </authorList>
    </citation>
    <scope>NUCLEOTIDE SEQUENCE</scope>
    <source>
        <strain evidence="8">FatNI3</strain>
    </source>
</reference>
<comment type="subunit">
    <text evidence="6">Homodimer.</text>
</comment>
<dbReference type="PIRSF" id="PIRSF005520">
    <property type="entry name" value="UCP005520"/>
    <property type="match status" value="1"/>
</dbReference>
<organism evidence="8 9">
    <name type="scientific">Vallitalea pronyensis</name>
    <dbReference type="NCBI Taxonomy" id="1348613"/>
    <lineage>
        <taxon>Bacteria</taxon>
        <taxon>Bacillati</taxon>
        <taxon>Bacillota</taxon>
        <taxon>Clostridia</taxon>
        <taxon>Lachnospirales</taxon>
        <taxon>Vallitaleaceae</taxon>
        <taxon>Vallitalea</taxon>
    </lineage>
</organism>
<comment type="subcellular location">
    <subcellularLocation>
        <location evidence="6">Cytoplasm</location>
    </subcellularLocation>
</comment>
<keyword evidence="5 6" id="KW-0378">Hydrolase</keyword>
<keyword evidence="9" id="KW-1185">Reference proteome</keyword>
<feature type="active site" evidence="6">
    <location>
        <position position="32"/>
    </location>
</feature>
<keyword evidence="6" id="KW-0699">rRNA-binding</keyword>
<dbReference type="EC" id="3.1.26.-" evidence="6"/>
<dbReference type="InterPro" id="IPR036389">
    <property type="entry name" value="RNase_III_sf"/>
</dbReference>
<dbReference type="SUPFAM" id="SSF69065">
    <property type="entry name" value="RNase III domain-like"/>
    <property type="match status" value="1"/>
</dbReference>
<dbReference type="GO" id="GO:0004525">
    <property type="term" value="F:ribonuclease III activity"/>
    <property type="evidence" value="ECO:0007669"/>
    <property type="project" value="InterPro"/>
</dbReference>
<keyword evidence="2 6" id="KW-0698">rRNA processing</keyword>
<keyword evidence="4 6" id="KW-0255">Endonuclease</keyword>
<dbReference type="RefSeq" id="WP_212698194.1">
    <property type="nucleotide sequence ID" value="NZ_CP058649.1"/>
</dbReference>
<gene>
    <name evidence="6" type="primary">mrnC</name>
    <name evidence="8" type="ORF">HZI73_10525</name>
</gene>
<keyword evidence="6" id="KW-0694">RNA-binding</keyword>
<evidence type="ECO:0000313" key="9">
    <source>
        <dbReference type="Proteomes" id="UP000683246"/>
    </source>
</evidence>
<sequence length="138" mass="15729">MEAFMDFFKESLDIHDVNPRQYSPLVLAYIGDSVFDLIIKHKVVAKGNAPVNKLHQATSQYVKASAQANTFRKIEHFLTEDEMAVFKRGRNAKSGTVPKNADLMDYKTATGFEALIGFLYLDHQYERIIELMKKGVLE</sequence>
<dbReference type="Pfam" id="PF00636">
    <property type="entry name" value="Ribonuclease_3"/>
    <property type="match status" value="1"/>
</dbReference>
<accession>A0A8J8MJS3</accession>
<proteinExistence type="inferred from homology"/>
<evidence type="ECO:0000256" key="5">
    <source>
        <dbReference type="ARBA" id="ARBA00022801"/>
    </source>
</evidence>
<dbReference type="PANTHER" id="PTHR34276:SF1">
    <property type="entry name" value="MINI-RIBONUCLEASE 3"/>
    <property type="match status" value="1"/>
</dbReference>
<keyword evidence="6" id="KW-0460">Magnesium</keyword>
<protein>
    <recommendedName>
        <fullName evidence="6">Mini-ribonuclease 3</fullName>
        <shortName evidence="6">Mini-3</shortName>
        <shortName evidence="6">Mini-RNase 3</shortName>
        <ecNumber evidence="6">3.1.26.-</ecNumber>
    </recommendedName>
    <alternativeName>
        <fullName evidence="6">Mini-RNase III</fullName>
        <shortName evidence="6">Mini-III</shortName>
    </alternativeName>
</protein>
<dbReference type="InterPro" id="IPR000999">
    <property type="entry name" value="RNase_III_dom"/>
</dbReference>
<dbReference type="KEGG" id="vpy:HZI73_10525"/>
<evidence type="ECO:0000256" key="3">
    <source>
        <dbReference type="ARBA" id="ARBA00022722"/>
    </source>
</evidence>
<comment type="similarity">
    <text evidence="6">Belongs to the MrnC RNase family.</text>
</comment>
<keyword evidence="1 6" id="KW-0690">Ribosome biogenesis</keyword>
<dbReference type="AlphaFoldDB" id="A0A8J8MJS3"/>
<name>A0A8J8MJS3_9FIRM</name>
<comment type="cofactor">
    <cofactor evidence="6">
        <name>Mg(2+)</name>
        <dbReference type="ChEBI" id="CHEBI:18420"/>
    </cofactor>
</comment>
<dbReference type="GO" id="GO:0005737">
    <property type="term" value="C:cytoplasm"/>
    <property type="evidence" value="ECO:0007669"/>
    <property type="project" value="UniProtKB-SubCell"/>
</dbReference>
<dbReference type="HAMAP" id="MF_01468">
    <property type="entry name" value="RNase_Mini_III"/>
    <property type="match status" value="1"/>
</dbReference>
<dbReference type="PANTHER" id="PTHR34276">
    <property type="entry name" value="MINI-RIBONUCLEASE 3"/>
    <property type="match status" value="1"/>
</dbReference>
<dbReference type="EMBL" id="CP058649">
    <property type="protein sequence ID" value="QUI22702.1"/>
    <property type="molecule type" value="Genomic_DNA"/>
</dbReference>
<keyword evidence="6" id="KW-0963">Cytoplasm</keyword>
<dbReference type="Proteomes" id="UP000683246">
    <property type="component" value="Chromosome"/>
</dbReference>
<dbReference type="GO" id="GO:0019843">
    <property type="term" value="F:rRNA binding"/>
    <property type="evidence" value="ECO:0007669"/>
    <property type="project" value="UniProtKB-UniRule"/>
</dbReference>
<evidence type="ECO:0000256" key="1">
    <source>
        <dbReference type="ARBA" id="ARBA00022517"/>
    </source>
</evidence>
<dbReference type="GO" id="GO:0006364">
    <property type="term" value="P:rRNA processing"/>
    <property type="evidence" value="ECO:0007669"/>
    <property type="project" value="UniProtKB-UniRule"/>
</dbReference>
<evidence type="ECO:0000256" key="6">
    <source>
        <dbReference type="HAMAP-Rule" id="MF_01468"/>
    </source>
</evidence>
<evidence type="ECO:0000256" key="2">
    <source>
        <dbReference type="ARBA" id="ARBA00022552"/>
    </source>
</evidence>
<comment type="function">
    <text evidence="6">Involved in correct processing of both the 5' and 3' ends of 23S rRNA precursor. Processes 30S rRNA precursor transcript even in absence of ribonuclease 3 (Rnc); Rnc processes 30S rRNA into smaller rRNA precursors.</text>
</comment>
<evidence type="ECO:0000313" key="8">
    <source>
        <dbReference type="EMBL" id="QUI22702.1"/>
    </source>
</evidence>
<dbReference type="CDD" id="cd00593">
    <property type="entry name" value="RIBOc"/>
    <property type="match status" value="1"/>
</dbReference>
<dbReference type="Gene3D" id="1.10.1520.10">
    <property type="entry name" value="Ribonuclease III domain"/>
    <property type="match status" value="1"/>
</dbReference>
<evidence type="ECO:0000256" key="4">
    <source>
        <dbReference type="ARBA" id="ARBA00022759"/>
    </source>
</evidence>
<dbReference type="InterPro" id="IPR008226">
    <property type="entry name" value="Mini3_fam"/>
</dbReference>